<evidence type="ECO:0000256" key="1">
    <source>
        <dbReference type="SAM" id="MobiDB-lite"/>
    </source>
</evidence>
<evidence type="ECO:0000313" key="4">
    <source>
        <dbReference type="Proteomes" id="UP000199555"/>
    </source>
</evidence>
<dbReference type="InterPro" id="IPR027417">
    <property type="entry name" value="P-loop_NTPase"/>
</dbReference>
<dbReference type="STRING" id="525640.SAMN04487971_12229"/>
<dbReference type="InterPro" id="IPR003593">
    <property type="entry name" value="AAA+_ATPase"/>
</dbReference>
<dbReference type="PANTHER" id="PTHR23076:SF97">
    <property type="entry name" value="ATP-DEPENDENT ZINC METALLOPROTEASE YME1L1"/>
    <property type="match status" value="1"/>
</dbReference>
<dbReference type="InterPro" id="IPR003959">
    <property type="entry name" value="ATPase_AAA_core"/>
</dbReference>
<organism evidence="3 4">
    <name type="scientific">Paracoccus chinensis</name>
    <dbReference type="NCBI Taxonomy" id="525640"/>
    <lineage>
        <taxon>Bacteria</taxon>
        <taxon>Pseudomonadati</taxon>
        <taxon>Pseudomonadota</taxon>
        <taxon>Alphaproteobacteria</taxon>
        <taxon>Rhodobacterales</taxon>
        <taxon>Paracoccaceae</taxon>
        <taxon>Paracoccus</taxon>
    </lineage>
</organism>
<reference evidence="4" key="1">
    <citation type="submission" date="2016-10" db="EMBL/GenBank/DDBJ databases">
        <authorList>
            <person name="Varghese N."/>
            <person name="Submissions S."/>
        </authorList>
    </citation>
    <scope>NUCLEOTIDE SEQUENCE [LARGE SCALE GENOMIC DNA]</scope>
    <source>
        <strain evidence="4">CGMCC 1.7655</strain>
    </source>
</reference>
<dbReference type="AlphaFoldDB" id="A0A1G9MNY1"/>
<proteinExistence type="predicted"/>
<dbReference type="GO" id="GO:0004222">
    <property type="term" value="F:metalloendopeptidase activity"/>
    <property type="evidence" value="ECO:0007669"/>
    <property type="project" value="InterPro"/>
</dbReference>
<dbReference type="GO" id="GO:0004176">
    <property type="term" value="F:ATP-dependent peptidase activity"/>
    <property type="evidence" value="ECO:0007669"/>
    <property type="project" value="InterPro"/>
</dbReference>
<feature type="region of interest" description="Disordered" evidence="1">
    <location>
        <begin position="252"/>
        <end position="275"/>
    </location>
</feature>
<feature type="domain" description="AAA+ ATPase" evidence="2">
    <location>
        <begin position="313"/>
        <end position="453"/>
    </location>
</feature>
<dbReference type="GO" id="GO:0005886">
    <property type="term" value="C:plasma membrane"/>
    <property type="evidence" value="ECO:0007669"/>
    <property type="project" value="TreeGrafter"/>
</dbReference>
<keyword evidence="4" id="KW-1185">Reference proteome</keyword>
<name>A0A1G9MNY1_9RHOB</name>
<dbReference type="Pfam" id="PF00004">
    <property type="entry name" value="AAA"/>
    <property type="match status" value="1"/>
</dbReference>
<dbReference type="InterPro" id="IPR000642">
    <property type="entry name" value="Peptidase_M41"/>
</dbReference>
<dbReference type="InterPro" id="IPR037219">
    <property type="entry name" value="Peptidase_M41-like"/>
</dbReference>
<protein>
    <submittedName>
        <fullName evidence="3">ATP-dependent Zn proteases</fullName>
    </submittedName>
</protein>
<accession>A0A1G9MNY1</accession>
<dbReference type="Gene3D" id="3.40.50.300">
    <property type="entry name" value="P-loop containing nucleotide triphosphate hydrolases"/>
    <property type="match status" value="1"/>
</dbReference>
<evidence type="ECO:0000259" key="2">
    <source>
        <dbReference type="SMART" id="SM00382"/>
    </source>
</evidence>
<dbReference type="Pfam" id="PF01434">
    <property type="entry name" value="Peptidase_M41"/>
    <property type="match status" value="1"/>
</dbReference>
<dbReference type="Proteomes" id="UP000199555">
    <property type="component" value="Unassembled WGS sequence"/>
</dbReference>
<dbReference type="EMBL" id="FNGE01000022">
    <property type="protein sequence ID" value="SDL75929.1"/>
    <property type="molecule type" value="Genomic_DNA"/>
</dbReference>
<dbReference type="GO" id="GO:0030163">
    <property type="term" value="P:protein catabolic process"/>
    <property type="evidence" value="ECO:0007669"/>
    <property type="project" value="TreeGrafter"/>
</dbReference>
<dbReference type="RefSeq" id="WP_090757224.1">
    <property type="nucleotide sequence ID" value="NZ_FNGE01000022.1"/>
</dbReference>
<keyword evidence="3" id="KW-0645">Protease</keyword>
<dbReference type="GO" id="GO:0016887">
    <property type="term" value="F:ATP hydrolysis activity"/>
    <property type="evidence" value="ECO:0007669"/>
    <property type="project" value="InterPro"/>
</dbReference>
<dbReference type="SMART" id="SM00382">
    <property type="entry name" value="AAA"/>
    <property type="match status" value="1"/>
</dbReference>
<dbReference type="OrthoDB" id="9809379at2"/>
<dbReference type="PANTHER" id="PTHR23076">
    <property type="entry name" value="METALLOPROTEASE M41 FTSH"/>
    <property type="match status" value="1"/>
</dbReference>
<dbReference type="Gene3D" id="1.20.58.760">
    <property type="entry name" value="Peptidase M41"/>
    <property type="match status" value="1"/>
</dbReference>
<dbReference type="GO" id="GO:0006508">
    <property type="term" value="P:proteolysis"/>
    <property type="evidence" value="ECO:0007669"/>
    <property type="project" value="UniProtKB-KW"/>
</dbReference>
<dbReference type="GO" id="GO:0005524">
    <property type="term" value="F:ATP binding"/>
    <property type="evidence" value="ECO:0007669"/>
    <property type="project" value="InterPro"/>
</dbReference>
<dbReference type="SUPFAM" id="SSF52540">
    <property type="entry name" value="P-loop containing nucleoside triphosphate hydrolases"/>
    <property type="match status" value="1"/>
</dbReference>
<evidence type="ECO:0000313" key="3">
    <source>
        <dbReference type="EMBL" id="SDL75929.1"/>
    </source>
</evidence>
<keyword evidence="3" id="KW-0378">Hydrolase</keyword>
<sequence>MTDTHPSDPAAVADWRSYAAEIRATLLAKEADRAIGNAPHSDPNVSASRGGLSDEPAMAPALTARQSLLALGLAATLGSRAALAAELERGAILILTGVRSELVIDLARLLPAALPPGFFVAKSDHDRLRAGAVTLVRSEQPGWLTYAQLRVELTAALASPAPIIIFLPDDLEAREILGETEARILPFRLLEREIVAEFLAQAYPGTDATALRPLLPPDARLAEIPLLGLMLALRCDSAEAAAALLTRGGWPAETETETANERRGRAPSPAARSEPEGISLAELAGLGEAREIALGIVDDLRAWAAGTLDWRDVHRGLLIAGPPGTGKTELARAIGRERGIHLESASYAQWQAAGHLGDMLKTMRGSFYKAAKHAPSIIYIDEIDAFGSRTSRQSSSNKSYEQKVITGFLELLDGIAGRAGVVVIGACNDAEQLDPAIRRAGRFDQLVHVNHPDAAALAVILRQHLGEALPEADLVTLGQMALGRTGADCAAAVRAARAKARRARRPLAERDLRETLAPDHGALPAPMRQRAALHEAGHAVVTAALGLGIVRALRIGPEGGETLSRWHPTDLTRAEAHRQCIAHLGGRAAELLMLGDASGGAGGDLQADLARATQLLLACEVSLGLGDHGHLSIGALPDPRLILSLPPATRARLQRRLDRAMEDAQEILCRHHQLLDDLGRELESTGFLGEEALAARLAPLADAHASAA</sequence>
<dbReference type="SUPFAM" id="SSF140990">
    <property type="entry name" value="FtsH protease domain-like"/>
    <property type="match status" value="1"/>
</dbReference>
<dbReference type="Gene3D" id="1.10.8.60">
    <property type="match status" value="1"/>
</dbReference>
<gene>
    <name evidence="3" type="ORF">SAMN04487971_12229</name>
</gene>
<dbReference type="PRINTS" id="PR00830">
    <property type="entry name" value="ENDOLAPTASE"/>
</dbReference>